<dbReference type="EMBL" id="JBBNAE010000011">
    <property type="protein sequence ID" value="KAK9085203.1"/>
    <property type="molecule type" value="Genomic_DNA"/>
</dbReference>
<gene>
    <name evidence="1" type="ORF">Sjap_025614</name>
</gene>
<keyword evidence="2" id="KW-1185">Reference proteome</keyword>
<reference evidence="1 2" key="1">
    <citation type="submission" date="2024-01" db="EMBL/GenBank/DDBJ databases">
        <title>Genome assemblies of Stephania.</title>
        <authorList>
            <person name="Yang L."/>
        </authorList>
    </citation>
    <scope>NUCLEOTIDE SEQUENCE [LARGE SCALE GENOMIC DNA]</scope>
    <source>
        <strain evidence="1">QJT</strain>
        <tissue evidence="1">Leaf</tissue>
    </source>
</reference>
<organism evidence="1 2">
    <name type="scientific">Stephania japonica</name>
    <dbReference type="NCBI Taxonomy" id="461633"/>
    <lineage>
        <taxon>Eukaryota</taxon>
        <taxon>Viridiplantae</taxon>
        <taxon>Streptophyta</taxon>
        <taxon>Embryophyta</taxon>
        <taxon>Tracheophyta</taxon>
        <taxon>Spermatophyta</taxon>
        <taxon>Magnoliopsida</taxon>
        <taxon>Ranunculales</taxon>
        <taxon>Menispermaceae</taxon>
        <taxon>Menispermoideae</taxon>
        <taxon>Cissampelideae</taxon>
        <taxon>Stephania</taxon>
    </lineage>
</organism>
<accession>A0AAP0E563</accession>
<protein>
    <submittedName>
        <fullName evidence="1">Uncharacterized protein</fullName>
    </submittedName>
</protein>
<proteinExistence type="predicted"/>
<comment type="caution">
    <text evidence="1">The sequence shown here is derived from an EMBL/GenBank/DDBJ whole genome shotgun (WGS) entry which is preliminary data.</text>
</comment>
<evidence type="ECO:0000313" key="1">
    <source>
        <dbReference type="EMBL" id="KAK9085203.1"/>
    </source>
</evidence>
<name>A0AAP0E563_9MAGN</name>
<sequence length="102" mass="10964">MGEIGTSTPSLPRVCAGHPHSRALATVRPLGRVPLPPYALITTTPARNSLPPPPRATTAVVTDVGIWMGYILLEKLFGEYLSTNEGMLCMGLIETNAYIMEV</sequence>
<dbReference type="AlphaFoldDB" id="A0AAP0E563"/>
<evidence type="ECO:0000313" key="2">
    <source>
        <dbReference type="Proteomes" id="UP001417504"/>
    </source>
</evidence>
<dbReference type="Proteomes" id="UP001417504">
    <property type="component" value="Unassembled WGS sequence"/>
</dbReference>